<dbReference type="Gene3D" id="3.10.129.10">
    <property type="entry name" value="Hotdog Thioesterase"/>
    <property type="match status" value="1"/>
</dbReference>
<dbReference type="InterPro" id="IPR003965">
    <property type="entry name" value="Fatty_acid_synthase"/>
</dbReference>
<organism evidence="2 3">
    <name type="scientific">Reichenbachiella carrageenanivorans</name>
    <dbReference type="NCBI Taxonomy" id="2979869"/>
    <lineage>
        <taxon>Bacteria</taxon>
        <taxon>Pseudomonadati</taxon>
        <taxon>Bacteroidota</taxon>
        <taxon>Cytophagia</taxon>
        <taxon>Cytophagales</taxon>
        <taxon>Reichenbachiellaceae</taxon>
        <taxon>Reichenbachiella</taxon>
    </lineage>
</organism>
<protein>
    <submittedName>
        <fullName evidence="2">MaoC family dehydratase</fullName>
    </submittedName>
</protein>
<dbReference type="CDD" id="cd03449">
    <property type="entry name" value="R_hydratase"/>
    <property type="match status" value="1"/>
</dbReference>
<feature type="domain" description="MaoC-like" evidence="1">
    <location>
        <begin position="11"/>
        <end position="116"/>
    </location>
</feature>
<dbReference type="Proteomes" id="UP001062165">
    <property type="component" value="Chromosome"/>
</dbReference>
<dbReference type="InterPro" id="IPR002539">
    <property type="entry name" value="MaoC-like_dom"/>
</dbReference>
<keyword evidence="3" id="KW-1185">Reference proteome</keyword>
<dbReference type="SUPFAM" id="SSF54637">
    <property type="entry name" value="Thioesterase/thiol ester dehydrase-isomerase"/>
    <property type="match status" value="1"/>
</dbReference>
<dbReference type="PANTHER" id="PTHR43437:SF3">
    <property type="entry name" value="HYDROXYACYL-THIOESTER DEHYDRATASE TYPE 2, MITOCHONDRIAL"/>
    <property type="match status" value="1"/>
</dbReference>
<name>A0ABY6D3Q7_9BACT</name>
<sequence length="141" mass="15989">MIEKMLKVGDTYETEFVITQEQVNAFAELSGDKNPLHIDAEFAATTNFKSPIVHGIFTSAVISKILGMEFPGPGTFYLGQKLEFKRAIYPEKRYVAKFEITEIREGKHIAVISTQYFETETGRNRIVLDGEAEVKNLERIP</sequence>
<gene>
    <name evidence="2" type="ORF">N7E81_04810</name>
</gene>
<proteinExistence type="predicted"/>
<dbReference type="Pfam" id="PF01575">
    <property type="entry name" value="MaoC_dehydratas"/>
    <property type="match status" value="1"/>
</dbReference>
<evidence type="ECO:0000313" key="2">
    <source>
        <dbReference type="EMBL" id="UXX80419.1"/>
    </source>
</evidence>
<dbReference type="RefSeq" id="WP_263052149.1">
    <property type="nucleotide sequence ID" value="NZ_CP106735.1"/>
</dbReference>
<accession>A0ABY6D3Q7</accession>
<dbReference type="InterPro" id="IPR029069">
    <property type="entry name" value="HotDog_dom_sf"/>
</dbReference>
<evidence type="ECO:0000313" key="3">
    <source>
        <dbReference type="Proteomes" id="UP001062165"/>
    </source>
</evidence>
<dbReference type="PANTHER" id="PTHR43437">
    <property type="entry name" value="HYDROXYACYL-THIOESTER DEHYDRATASE TYPE 2, MITOCHONDRIAL-RELATED"/>
    <property type="match status" value="1"/>
</dbReference>
<reference evidence="2" key="1">
    <citation type="submission" date="2022-10" db="EMBL/GenBank/DDBJ databases">
        <title>Comparative genomics and taxonomic characterization of three novel marine species of genus Reichenbachiella exhibiting antioxidant and polysaccharide degradation activities.</title>
        <authorList>
            <person name="Muhammad N."/>
            <person name="Lee Y.-J."/>
            <person name="Ko J."/>
            <person name="Kim S.-G."/>
        </authorList>
    </citation>
    <scope>NUCLEOTIDE SEQUENCE</scope>
    <source>
        <strain evidence="2">Wsw4-B4</strain>
    </source>
</reference>
<dbReference type="PRINTS" id="PR01483">
    <property type="entry name" value="FASYNTHASE"/>
</dbReference>
<dbReference type="EMBL" id="CP106735">
    <property type="protein sequence ID" value="UXX80419.1"/>
    <property type="molecule type" value="Genomic_DNA"/>
</dbReference>
<dbReference type="InterPro" id="IPR050965">
    <property type="entry name" value="UPF0336/Enoyl-CoA_hydratase"/>
</dbReference>
<evidence type="ECO:0000259" key="1">
    <source>
        <dbReference type="Pfam" id="PF01575"/>
    </source>
</evidence>